<dbReference type="SUPFAM" id="SSF47391">
    <property type="entry name" value="Dimerization-anchoring domain of cAMP-dependent PK regulatory subunit"/>
    <property type="match status" value="1"/>
</dbReference>
<proteinExistence type="inferred from homology"/>
<dbReference type="AlphaFoldDB" id="A0A7S0RQE9"/>
<gene>
    <name evidence="7" type="ORF">CLEI1391_LOCUS11825</name>
</gene>
<accession>A0A7S0RQE9</accession>
<dbReference type="EMBL" id="HBFB01021007">
    <property type="protein sequence ID" value="CAD8684515.1"/>
    <property type="molecule type" value="Transcribed_RNA"/>
</dbReference>
<sequence>MDVEPIYCAEQIVVPVDLADVLKAYTKEVIRRQPENLIEFSAKYFQNLANVASSAQEATAPSKDQLKLFCERAGSGSLTAEQVQALAGQVGIAKSIVGKVLAVGKFDGLVDTDKFLFLLLVMSCESFAAVIQGVFFVFGQELASDRFQALISYLAPDMDPDITSQFLSDLSMQLQEVPSVTYESVVALPIIQTKL</sequence>
<organism evidence="7">
    <name type="scientific">Chlamydomonas leiostraca</name>
    <dbReference type="NCBI Taxonomy" id="1034604"/>
    <lineage>
        <taxon>Eukaryota</taxon>
        <taxon>Viridiplantae</taxon>
        <taxon>Chlorophyta</taxon>
        <taxon>core chlorophytes</taxon>
        <taxon>Chlorophyceae</taxon>
        <taxon>CS clade</taxon>
        <taxon>Chlamydomonadales</taxon>
        <taxon>Chlamydomonadaceae</taxon>
        <taxon>Chlamydomonas</taxon>
    </lineage>
</organism>
<feature type="transmembrane region" description="Helical" evidence="5">
    <location>
        <begin position="115"/>
        <end position="138"/>
    </location>
</feature>
<keyword evidence="5" id="KW-1133">Transmembrane helix</keyword>
<name>A0A7S0RQE9_9CHLO</name>
<evidence type="ECO:0000256" key="2">
    <source>
        <dbReference type="ARBA" id="ARBA00022846"/>
    </source>
</evidence>
<evidence type="ECO:0000259" key="6">
    <source>
        <dbReference type="SMART" id="SM00394"/>
    </source>
</evidence>
<dbReference type="PANTHER" id="PTHR14952:SF9">
    <property type="entry name" value="EF-HAND DOMAIN-CONTAINING PROTEIN"/>
    <property type="match status" value="1"/>
</dbReference>
<comment type="similarity">
    <text evidence="4">Belongs to the ropporin family.</text>
</comment>
<keyword evidence="3" id="KW-0966">Cell projection</keyword>
<protein>
    <recommendedName>
        <fullName evidence="6">RIIa domain-containing protein</fullName>
    </recommendedName>
</protein>
<dbReference type="InterPro" id="IPR003117">
    <property type="entry name" value="cAMP_dep_PK_reg_su_I/II_a/b"/>
</dbReference>
<evidence type="ECO:0000256" key="3">
    <source>
        <dbReference type="ARBA" id="ARBA00023273"/>
    </source>
</evidence>
<keyword evidence="5" id="KW-0812">Transmembrane</keyword>
<evidence type="ECO:0000256" key="4">
    <source>
        <dbReference type="ARBA" id="ARBA00035651"/>
    </source>
</evidence>
<evidence type="ECO:0000256" key="1">
    <source>
        <dbReference type="ARBA" id="ARBA00004230"/>
    </source>
</evidence>
<evidence type="ECO:0000313" key="7">
    <source>
        <dbReference type="EMBL" id="CAD8684515.1"/>
    </source>
</evidence>
<dbReference type="Gene3D" id="1.20.890.10">
    <property type="entry name" value="cAMP-dependent protein kinase regulatory subunit, dimerization-anchoring domain"/>
    <property type="match status" value="1"/>
</dbReference>
<dbReference type="SMART" id="SM00394">
    <property type="entry name" value="RIIa"/>
    <property type="match status" value="1"/>
</dbReference>
<dbReference type="Pfam" id="PF02197">
    <property type="entry name" value="RIIa"/>
    <property type="match status" value="1"/>
</dbReference>
<dbReference type="PANTHER" id="PTHR14952">
    <property type="entry name" value="ROPPORIN-1-LIKE PROTEIN"/>
    <property type="match status" value="1"/>
</dbReference>
<comment type="subcellular location">
    <subcellularLocation>
        <location evidence="1">Cell projection</location>
        <location evidence="1">Cilium</location>
        <location evidence="1">Flagellum</location>
    </subcellularLocation>
</comment>
<keyword evidence="2" id="KW-0969">Cilium</keyword>
<feature type="domain" description="RIIa" evidence="6">
    <location>
        <begin position="16"/>
        <end position="53"/>
    </location>
</feature>
<keyword evidence="2" id="KW-0282">Flagellum</keyword>
<reference evidence="7" key="1">
    <citation type="submission" date="2021-01" db="EMBL/GenBank/DDBJ databases">
        <authorList>
            <person name="Corre E."/>
            <person name="Pelletier E."/>
            <person name="Niang G."/>
            <person name="Scheremetjew M."/>
            <person name="Finn R."/>
            <person name="Kale V."/>
            <person name="Holt S."/>
            <person name="Cochrane G."/>
            <person name="Meng A."/>
            <person name="Brown T."/>
            <person name="Cohen L."/>
        </authorList>
    </citation>
    <scope>NUCLEOTIDE SEQUENCE</scope>
    <source>
        <strain evidence="7">SAG 11-49</strain>
    </source>
</reference>
<dbReference type="GO" id="GO:0031514">
    <property type="term" value="C:motile cilium"/>
    <property type="evidence" value="ECO:0007669"/>
    <property type="project" value="UniProtKB-SubCell"/>
</dbReference>
<keyword evidence="5" id="KW-0472">Membrane</keyword>
<dbReference type="CDD" id="cd22985">
    <property type="entry name" value="DD_CrRSP11-like"/>
    <property type="match status" value="1"/>
</dbReference>
<evidence type="ECO:0000256" key="5">
    <source>
        <dbReference type="SAM" id="Phobius"/>
    </source>
</evidence>